<gene>
    <name evidence="2" type="ORF">PSHT_01794</name>
</gene>
<sequence>MPPPGRRPYPEMLNFYPQDLGPQPSSGLKRLQLAPETSTRTRNQGNAEEQVGLHYYPSQAPHRQSTRHTGGIDSFLSPPGEHNQFEIIPAPSIPEQRRTELYDLPSGKYQHLLLMVLISLSCVIISPLPLDHLSGEDTAHDYFRYGKLLLDGHEDEFVQDLILRKHNDQSNVPLQLQSTSQSGPDRGWVPTHTDRFTQETDTQDTGANSNHMLSGNFGSISSIMMDHSIASMSATLGSENTPINPAFQAETKRPTSNEHFEISPAPSFAEIPKERTPQQLKNSRKRKTVGINSSMPPLRPEKIMKQISQDVPGLPGIISYADPTRADTAFGKRLEEVLPKEGEEKESFGEKYQDLPLALMYYYSTKDGWLIGFNIILDREGNVQSGETLNRCFSQLSSSSFEIFNQLSVSYPHLVPPSIHDLMAWILDATFGSLERRPLIGRFINPESVDLKAPLKTKVQRILLHFFSTASPTHSTEAAIVIIGEYLMEKRRIYWKVFFSDFDTYTQSINRLTQQNPNGEMVQFFRDL</sequence>
<evidence type="ECO:0000256" key="1">
    <source>
        <dbReference type="SAM" id="MobiDB-lite"/>
    </source>
</evidence>
<evidence type="ECO:0000313" key="2">
    <source>
        <dbReference type="EMBL" id="POW21961.1"/>
    </source>
</evidence>
<comment type="caution">
    <text evidence="2">The sequence shown here is derived from an EMBL/GenBank/DDBJ whole genome shotgun (WGS) entry which is preliminary data.</text>
</comment>
<organism evidence="2 3">
    <name type="scientific">Puccinia striiformis</name>
    <dbReference type="NCBI Taxonomy" id="27350"/>
    <lineage>
        <taxon>Eukaryota</taxon>
        <taxon>Fungi</taxon>
        <taxon>Dikarya</taxon>
        <taxon>Basidiomycota</taxon>
        <taxon>Pucciniomycotina</taxon>
        <taxon>Pucciniomycetes</taxon>
        <taxon>Pucciniales</taxon>
        <taxon>Pucciniaceae</taxon>
        <taxon>Puccinia</taxon>
    </lineage>
</organism>
<reference evidence="3" key="2">
    <citation type="journal article" date="2018" name="BMC Genomics">
        <title>Genomic insights into host adaptation between the wheat stripe rust pathogen (Puccinia striiformis f. sp. tritici) and the barley stripe rust pathogen (Puccinia striiformis f. sp. hordei).</title>
        <authorList>
            <person name="Xia C."/>
            <person name="Wang M."/>
            <person name="Yin C."/>
            <person name="Cornejo O.E."/>
            <person name="Hulbert S.H."/>
            <person name="Chen X."/>
        </authorList>
    </citation>
    <scope>NUCLEOTIDE SEQUENCE [LARGE SCALE GENOMIC DNA]</scope>
    <source>
        <strain evidence="3">93TX-2</strain>
    </source>
</reference>
<proteinExistence type="predicted"/>
<feature type="region of interest" description="Disordered" evidence="1">
    <location>
        <begin position="1"/>
        <end position="28"/>
    </location>
</feature>
<reference evidence="2 3" key="1">
    <citation type="submission" date="2017-12" db="EMBL/GenBank/DDBJ databases">
        <title>Gene loss provides genomic basis for host adaptation in cereal stripe rust fungi.</title>
        <authorList>
            <person name="Xia C."/>
        </authorList>
    </citation>
    <scope>NUCLEOTIDE SEQUENCE [LARGE SCALE GENOMIC DNA]</scope>
    <source>
        <strain evidence="2 3">93TX-2</strain>
    </source>
</reference>
<dbReference type="OrthoDB" id="10345333at2759"/>
<feature type="region of interest" description="Disordered" evidence="1">
    <location>
        <begin position="251"/>
        <end position="298"/>
    </location>
</feature>
<dbReference type="Proteomes" id="UP000238274">
    <property type="component" value="Unassembled WGS sequence"/>
</dbReference>
<dbReference type="EMBL" id="PKSM01000014">
    <property type="protein sequence ID" value="POW21961.1"/>
    <property type="molecule type" value="Genomic_DNA"/>
</dbReference>
<dbReference type="VEuPathDB" id="FungiDB:PSTT_07182"/>
<reference evidence="3" key="3">
    <citation type="journal article" date="2018" name="Mol. Plant Microbe Interact.">
        <title>Genome sequence resources for the wheat stripe rust pathogen (Puccinia striiformis f. sp. tritici) and the barley stripe rust pathogen (Puccinia striiformis f. sp. hordei).</title>
        <authorList>
            <person name="Xia C."/>
            <person name="Wang M."/>
            <person name="Yin C."/>
            <person name="Cornejo O.E."/>
            <person name="Hulbert S.H."/>
            <person name="Chen X."/>
        </authorList>
    </citation>
    <scope>NUCLEOTIDE SEQUENCE [LARGE SCALE GENOMIC DNA]</scope>
    <source>
        <strain evidence="3">93TX-2</strain>
    </source>
</reference>
<name>A0A2S4WJN4_9BASI</name>
<dbReference type="VEuPathDB" id="FungiDB:PSHT_01794"/>
<feature type="region of interest" description="Disordered" evidence="1">
    <location>
        <begin position="60"/>
        <end position="81"/>
    </location>
</feature>
<keyword evidence="3" id="KW-1185">Reference proteome</keyword>
<feature type="compositionally biased region" description="Basic and acidic residues" evidence="1">
    <location>
        <begin position="251"/>
        <end position="261"/>
    </location>
</feature>
<dbReference type="AlphaFoldDB" id="A0A2S4WJN4"/>
<protein>
    <submittedName>
        <fullName evidence="2">Uncharacterized protein</fullName>
    </submittedName>
</protein>
<accession>A0A2S4WJN4</accession>
<evidence type="ECO:0000313" key="3">
    <source>
        <dbReference type="Proteomes" id="UP000238274"/>
    </source>
</evidence>